<feature type="region of interest" description="Disordered" evidence="1">
    <location>
        <begin position="198"/>
        <end position="247"/>
    </location>
</feature>
<dbReference type="InterPro" id="IPR040306">
    <property type="entry name" value="Os02g0753200-like"/>
</dbReference>
<name>A0AAP0RXS0_LIQFO</name>
<feature type="region of interest" description="Disordered" evidence="1">
    <location>
        <begin position="1"/>
        <end position="50"/>
    </location>
</feature>
<keyword evidence="3" id="KW-1185">Reference proteome</keyword>
<feature type="compositionally biased region" description="Basic and acidic residues" evidence="1">
    <location>
        <begin position="234"/>
        <end position="247"/>
    </location>
</feature>
<sequence length="247" mass="27124">MSLALLQGYSSAEEEEAEDDQFQYQNSSDDDGDHEPAVNGNVKSSFDFPNTSAASALPSAFAAFSEITGPPEFLNNSVEEQAPVRDSDQQQRGRWHGGRRNRKEKKDLPSGAVVEAKAQLVGIHERVRSDIEGNLLPTSSLQPQKDSLSTTHVGVKRVATATNPNMEDAAELLRMCLQCGIPKTYSSARGMVCPVCGDRPPADTNKEPEKKKGSAIKDKEKSKRMKGQSSHATWKSETEMQLRQQFD</sequence>
<reference evidence="2 3" key="1">
    <citation type="journal article" date="2024" name="Plant J.">
        <title>Genome sequences and population genomics reveal climatic adaptation and genomic divergence between two closely related sweetgum species.</title>
        <authorList>
            <person name="Xu W.Q."/>
            <person name="Ren C.Q."/>
            <person name="Zhang X.Y."/>
            <person name="Comes H.P."/>
            <person name="Liu X.H."/>
            <person name="Li Y.G."/>
            <person name="Kettle C.J."/>
            <person name="Jalonen R."/>
            <person name="Gaisberger H."/>
            <person name="Ma Y.Z."/>
            <person name="Qiu Y.X."/>
        </authorList>
    </citation>
    <scope>NUCLEOTIDE SEQUENCE [LARGE SCALE GENOMIC DNA]</scope>
    <source>
        <strain evidence="2">Hangzhou</strain>
    </source>
</reference>
<feature type="compositionally biased region" description="Polar residues" evidence="1">
    <location>
        <begin position="41"/>
        <end position="50"/>
    </location>
</feature>
<feature type="compositionally biased region" description="Basic and acidic residues" evidence="1">
    <location>
        <begin position="82"/>
        <end position="91"/>
    </location>
</feature>
<protein>
    <submittedName>
        <fullName evidence="2">Uncharacterized protein</fullName>
    </submittedName>
</protein>
<dbReference type="PANTHER" id="PTHR35321:SF1">
    <property type="entry name" value="OS02G0753200 PROTEIN"/>
    <property type="match status" value="1"/>
</dbReference>
<feature type="compositionally biased region" description="Acidic residues" evidence="1">
    <location>
        <begin position="12"/>
        <end position="21"/>
    </location>
</feature>
<feature type="region of interest" description="Disordered" evidence="1">
    <location>
        <begin position="69"/>
        <end position="111"/>
    </location>
</feature>
<proteinExistence type="predicted"/>
<evidence type="ECO:0000313" key="2">
    <source>
        <dbReference type="EMBL" id="KAK9286968.1"/>
    </source>
</evidence>
<evidence type="ECO:0000313" key="3">
    <source>
        <dbReference type="Proteomes" id="UP001415857"/>
    </source>
</evidence>
<dbReference type="PANTHER" id="PTHR35321">
    <property type="entry name" value="OS02G0753200 PROTEIN"/>
    <property type="match status" value="1"/>
</dbReference>
<dbReference type="AlphaFoldDB" id="A0AAP0RXS0"/>
<comment type="caution">
    <text evidence="2">The sequence shown here is derived from an EMBL/GenBank/DDBJ whole genome shotgun (WGS) entry which is preliminary data.</text>
</comment>
<organism evidence="2 3">
    <name type="scientific">Liquidambar formosana</name>
    <name type="common">Formosan gum</name>
    <dbReference type="NCBI Taxonomy" id="63359"/>
    <lineage>
        <taxon>Eukaryota</taxon>
        <taxon>Viridiplantae</taxon>
        <taxon>Streptophyta</taxon>
        <taxon>Embryophyta</taxon>
        <taxon>Tracheophyta</taxon>
        <taxon>Spermatophyta</taxon>
        <taxon>Magnoliopsida</taxon>
        <taxon>eudicotyledons</taxon>
        <taxon>Gunneridae</taxon>
        <taxon>Pentapetalae</taxon>
        <taxon>Saxifragales</taxon>
        <taxon>Altingiaceae</taxon>
        <taxon>Liquidambar</taxon>
    </lineage>
</organism>
<dbReference type="Proteomes" id="UP001415857">
    <property type="component" value="Unassembled WGS sequence"/>
</dbReference>
<gene>
    <name evidence="2" type="ORF">L1049_015376</name>
</gene>
<feature type="compositionally biased region" description="Basic and acidic residues" evidence="1">
    <location>
        <begin position="200"/>
        <end position="221"/>
    </location>
</feature>
<evidence type="ECO:0000256" key="1">
    <source>
        <dbReference type="SAM" id="MobiDB-lite"/>
    </source>
</evidence>
<dbReference type="EMBL" id="JBBPBK010000004">
    <property type="protein sequence ID" value="KAK9286968.1"/>
    <property type="molecule type" value="Genomic_DNA"/>
</dbReference>
<accession>A0AAP0RXS0</accession>
<feature type="compositionally biased region" description="Basic residues" evidence="1">
    <location>
        <begin position="93"/>
        <end position="103"/>
    </location>
</feature>